<dbReference type="Pfam" id="PF02801">
    <property type="entry name" value="Ketoacyl-synt_C"/>
    <property type="match status" value="1"/>
</dbReference>
<accession>A0ABV3IVA3</accession>
<dbReference type="SUPFAM" id="SSF53901">
    <property type="entry name" value="Thiolase-like"/>
    <property type="match status" value="2"/>
</dbReference>
<keyword evidence="6" id="KW-1185">Reference proteome</keyword>
<dbReference type="Pfam" id="PF00109">
    <property type="entry name" value="ketoacyl-synt"/>
    <property type="match status" value="1"/>
</dbReference>
<dbReference type="SMART" id="SM00825">
    <property type="entry name" value="PKS_KS"/>
    <property type="match status" value="1"/>
</dbReference>
<dbReference type="PANTHER" id="PTHR11712:SF347">
    <property type="entry name" value="BETA KETOACYL-ACYL CARRIER PROTEIN SYNTHASE"/>
    <property type="match status" value="1"/>
</dbReference>
<reference evidence="5 6" key="1">
    <citation type="submission" date="2024-06" db="EMBL/GenBank/DDBJ databases">
        <title>The Natural Products Discovery Center: Release of the First 8490 Sequenced Strains for Exploring Actinobacteria Biosynthetic Diversity.</title>
        <authorList>
            <person name="Kalkreuter E."/>
            <person name="Kautsar S.A."/>
            <person name="Yang D."/>
            <person name="Bader C.D."/>
            <person name="Teijaro C.N."/>
            <person name="Fluegel L."/>
            <person name="Davis C.M."/>
            <person name="Simpson J.R."/>
            <person name="Lauterbach L."/>
            <person name="Steele A.D."/>
            <person name="Gui C."/>
            <person name="Meng S."/>
            <person name="Li G."/>
            <person name="Viehrig K."/>
            <person name="Ye F."/>
            <person name="Su P."/>
            <person name="Kiefer A.F."/>
            <person name="Nichols A."/>
            <person name="Cepeda A.J."/>
            <person name="Yan W."/>
            <person name="Fan B."/>
            <person name="Jiang Y."/>
            <person name="Adhikari A."/>
            <person name="Zheng C.-J."/>
            <person name="Schuster L."/>
            <person name="Cowan T.M."/>
            <person name="Smanski M.J."/>
            <person name="Chevrette M.G."/>
            <person name="De Carvalho L.P.S."/>
            <person name="Shen B."/>
        </authorList>
    </citation>
    <scope>NUCLEOTIDE SEQUENCE [LARGE SCALE GENOMIC DNA]</scope>
    <source>
        <strain evidence="5 6">NPDC053791</strain>
    </source>
</reference>
<dbReference type="Proteomes" id="UP001552479">
    <property type="component" value="Unassembled WGS sequence"/>
</dbReference>
<keyword evidence="2 3" id="KW-0808">Transferase</keyword>
<dbReference type="InterPro" id="IPR014031">
    <property type="entry name" value="Ketoacyl_synth_C"/>
</dbReference>
<evidence type="ECO:0000256" key="1">
    <source>
        <dbReference type="ARBA" id="ARBA00008467"/>
    </source>
</evidence>
<dbReference type="RefSeq" id="WP_366088337.1">
    <property type="nucleotide sequence ID" value="NZ_JBFASG010000013.1"/>
</dbReference>
<comment type="similarity">
    <text evidence="1 3">Belongs to the thiolase-like superfamily. Beta-ketoacyl-ACP synthases family.</text>
</comment>
<dbReference type="InterPro" id="IPR000794">
    <property type="entry name" value="Beta-ketoacyl_synthase"/>
</dbReference>
<dbReference type="InterPro" id="IPR020841">
    <property type="entry name" value="PKS_Beta-ketoAc_synthase_dom"/>
</dbReference>
<dbReference type="InterPro" id="IPR016039">
    <property type="entry name" value="Thiolase-like"/>
</dbReference>
<protein>
    <submittedName>
        <fullName evidence="5">Beta-ketoacyl synthase N-terminal-like domain-containing protein</fullName>
    </submittedName>
</protein>
<evidence type="ECO:0000256" key="2">
    <source>
        <dbReference type="ARBA" id="ARBA00022679"/>
    </source>
</evidence>
<evidence type="ECO:0000313" key="6">
    <source>
        <dbReference type="Proteomes" id="UP001552479"/>
    </source>
</evidence>
<name>A0ABV3IVA3_9ACTN</name>
<organism evidence="5 6">
    <name type="scientific">Streptomyces roseoverticillatus</name>
    <dbReference type="NCBI Taxonomy" id="66429"/>
    <lineage>
        <taxon>Bacteria</taxon>
        <taxon>Bacillati</taxon>
        <taxon>Actinomycetota</taxon>
        <taxon>Actinomycetes</taxon>
        <taxon>Kitasatosporales</taxon>
        <taxon>Streptomycetaceae</taxon>
        <taxon>Streptomyces</taxon>
    </lineage>
</organism>
<evidence type="ECO:0000313" key="5">
    <source>
        <dbReference type="EMBL" id="MEV4924313.1"/>
    </source>
</evidence>
<evidence type="ECO:0000256" key="3">
    <source>
        <dbReference type="RuleBase" id="RU003694"/>
    </source>
</evidence>
<comment type="caution">
    <text evidence="5">The sequence shown here is derived from an EMBL/GenBank/DDBJ whole genome shotgun (WGS) entry which is preliminary data.</text>
</comment>
<dbReference type="EMBL" id="JBFASG010000013">
    <property type="protein sequence ID" value="MEV4924313.1"/>
    <property type="molecule type" value="Genomic_DNA"/>
</dbReference>
<dbReference type="InterPro" id="IPR014030">
    <property type="entry name" value="Ketoacyl_synth_N"/>
</dbReference>
<sequence length="390" mass="39941">MTWDITGMGAVASIGGTPQEIFAALCAGRSGLAGLRAFDTEKYRARQAYEIDDRARPGSDEPGRATRWLRQAVAQALTDAGLPHDLADIPVLVGTTLQEQRSAELWWREGTRLATSDLHFGTALRAAFGATRTYTFANACAASLYALAMATDLIEVGAADTVVVAGTDAIGESAFGTLDRVQNDVPDALRPFDRSHKGMLMGEGAVAVVVQRAPAGPAPGRRVHARVRAVGINCDAHHPTAPDPGGITRVVRDAHRRAGVAPGDIDLVMLHGSGTPKNDSTEAGVLAQVFADGPGGGPGDGAGSGPLMTAVKSMTGHTLGGSGLLSLVVAALALRQGTVPPVLGLTDPVEEAAGLRLVQGTAATADLGLAQIDAFGFGGINAAAIVEAVR</sequence>
<dbReference type="Gene3D" id="3.40.47.10">
    <property type="match status" value="1"/>
</dbReference>
<proteinExistence type="inferred from homology"/>
<gene>
    <name evidence="5" type="ORF">AB0L03_15925</name>
</gene>
<feature type="domain" description="Ketosynthase family 3 (KS3)" evidence="4">
    <location>
        <begin position="1"/>
        <end position="388"/>
    </location>
</feature>
<dbReference type="PANTHER" id="PTHR11712">
    <property type="entry name" value="POLYKETIDE SYNTHASE-RELATED"/>
    <property type="match status" value="1"/>
</dbReference>
<evidence type="ECO:0000259" key="4">
    <source>
        <dbReference type="PROSITE" id="PS52004"/>
    </source>
</evidence>
<dbReference type="PROSITE" id="PS52004">
    <property type="entry name" value="KS3_2"/>
    <property type="match status" value="1"/>
</dbReference>